<dbReference type="EMBL" id="MHTB01000056">
    <property type="protein sequence ID" value="OHA54135.1"/>
    <property type="molecule type" value="Genomic_DNA"/>
</dbReference>
<reference evidence="2 3" key="1">
    <citation type="journal article" date="2016" name="Nat. Commun.">
        <title>Thousands of microbial genomes shed light on interconnected biogeochemical processes in an aquifer system.</title>
        <authorList>
            <person name="Anantharaman K."/>
            <person name="Brown C.T."/>
            <person name="Hug L.A."/>
            <person name="Sharon I."/>
            <person name="Castelle C.J."/>
            <person name="Probst A.J."/>
            <person name="Thomas B.C."/>
            <person name="Singh A."/>
            <person name="Wilkins M.J."/>
            <person name="Karaoz U."/>
            <person name="Brodie E.L."/>
            <person name="Williams K.H."/>
            <person name="Hubbard S.S."/>
            <person name="Banfield J.F."/>
        </authorList>
    </citation>
    <scope>NUCLEOTIDE SEQUENCE [LARGE SCALE GENOMIC DNA]</scope>
</reference>
<evidence type="ECO:0000313" key="3">
    <source>
        <dbReference type="Proteomes" id="UP000178936"/>
    </source>
</evidence>
<comment type="caution">
    <text evidence="2">The sequence shown here is derived from an EMBL/GenBank/DDBJ whole genome shotgun (WGS) entry which is preliminary data.</text>
</comment>
<dbReference type="Proteomes" id="UP000178936">
    <property type="component" value="Unassembled WGS sequence"/>
</dbReference>
<name>A0A1G2Q0P2_9BACT</name>
<evidence type="ECO:0000313" key="2">
    <source>
        <dbReference type="EMBL" id="OHA54135.1"/>
    </source>
</evidence>
<sequence>MKVEVTITFAHTIESLPYTIEAATGHKPTIMLLGNHNDINQPVYLCEFDIDHEHDQKILTYFKKENVKIGEVIPSPPKITEDHSSLRHRTTFQPAE</sequence>
<feature type="region of interest" description="Disordered" evidence="1">
    <location>
        <begin position="73"/>
        <end position="96"/>
    </location>
</feature>
<organism evidence="2 3">
    <name type="scientific">Candidatus Veblenbacteria bacterium RIFOXYA2_FULL_43_9</name>
    <dbReference type="NCBI Taxonomy" id="1802425"/>
    <lineage>
        <taxon>Bacteria</taxon>
        <taxon>Candidatus Vebleniibacteriota</taxon>
    </lineage>
</organism>
<gene>
    <name evidence="2" type="ORF">A2226_01760</name>
</gene>
<proteinExistence type="predicted"/>
<evidence type="ECO:0000256" key="1">
    <source>
        <dbReference type="SAM" id="MobiDB-lite"/>
    </source>
</evidence>
<protein>
    <submittedName>
        <fullName evidence="2">Uncharacterized protein</fullName>
    </submittedName>
</protein>
<accession>A0A1G2Q0P2</accession>
<dbReference type="AlphaFoldDB" id="A0A1G2Q0P2"/>